<protein>
    <submittedName>
        <fullName evidence="2">Uncharacterized protein</fullName>
    </submittedName>
</protein>
<sequence length="89" mass="9496">MAGCLAPLTTCSLLIHRRFTTKITPVVGQNKETKKSGVRRTNKLAELSSRRGKKDSSFRAVGPGQGGSGAELGSRLVGPALKFAPMTRR</sequence>
<organism evidence="2 3">
    <name type="scientific">Clavelina lepadiformis</name>
    <name type="common">Light-bulb sea squirt</name>
    <name type="synonym">Ascidia lepadiformis</name>
    <dbReference type="NCBI Taxonomy" id="159417"/>
    <lineage>
        <taxon>Eukaryota</taxon>
        <taxon>Metazoa</taxon>
        <taxon>Chordata</taxon>
        <taxon>Tunicata</taxon>
        <taxon>Ascidiacea</taxon>
        <taxon>Aplousobranchia</taxon>
        <taxon>Clavelinidae</taxon>
        <taxon>Clavelina</taxon>
    </lineage>
</organism>
<dbReference type="EMBL" id="CAWYQH010000013">
    <property type="protein sequence ID" value="CAK8674386.1"/>
    <property type="molecule type" value="Genomic_DNA"/>
</dbReference>
<gene>
    <name evidence="2" type="ORF">CVLEPA_LOCUS4089</name>
</gene>
<proteinExistence type="predicted"/>
<accession>A0ABP0F4L6</accession>
<evidence type="ECO:0000313" key="2">
    <source>
        <dbReference type="EMBL" id="CAK8674386.1"/>
    </source>
</evidence>
<keyword evidence="3" id="KW-1185">Reference proteome</keyword>
<reference evidence="2 3" key="1">
    <citation type="submission" date="2024-02" db="EMBL/GenBank/DDBJ databases">
        <authorList>
            <person name="Daric V."/>
            <person name="Darras S."/>
        </authorList>
    </citation>
    <scope>NUCLEOTIDE SEQUENCE [LARGE SCALE GENOMIC DNA]</scope>
</reference>
<evidence type="ECO:0000256" key="1">
    <source>
        <dbReference type="SAM" id="MobiDB-lite"/>
    </source>
</evidence>
<feature type="region of interest" description="Disordered" evidence="1">
    <location>
        <begin position="46"/>
        <end position="73"/>
    </location>
</feature>
<name>A0ABP0F4L6_CLALP</name>
<dbReference type="Proteomes" id="UP001642483">
    <property type="component" value="Unassembled WGS sequence"/>
</dbReference>
<evidence type="ECO:0000313" key="3">
    <source>
        <dbReference type="Proteomes" id="UP001642483"/>
    </source>
</evidence>
<comment type="caution">
    <text evidence="2">The sequence shown here is derived from an EMBL/GenBank/DDBJ whole genome shotgun (WGS) entry which is preliminary data.</text>
</comment>